<name>A0A4R7I0X8_9ACTN</name>
<dbReference type="EMBL" id="SOAU01000001">
    <property type="protein sequence ID" value="TDT16744.1"/>
    <property type="molecule type" value="Genomic_DNA"/>
</dbReference>
<dbReference type="AlphaFoldDB" id="A0A4R7I0X8"/>
<feature type="transmembrane region" description="Helical" evidence="1">
    <location>
        <begin position="168"/>
        <end position="192"/>
    </location>
</feature>
<evidence type="ECO:0000313" key="3">
    <source>
        <dbReference type="Proteomes" id="UP000294558"/>
    </source>
</evidence>
<reference evidence="2 3" key="1">
    <citation type="submission" date="2019-03" db="EMBL/GenBank/DDBJ databases">
        <title>Sequencing the genomes of 1000 actinobacteria strains.</title>
        <authorList>
            <person name="Klenk H.-P."/>
        </authorList>
    </citation>
    <scope>NUCLEOTIDE SEQUENCE [LARGE SCALE GENOMIC DNA]</scope>
    <source>
        <strain evidence="2 3">DSM 18936</strain>
    </source>
</reference>
<comment type="caution">
    <text evidence="2">The sequence shown here is derived from an EMBL/GenBank/DDBJ whole genome shotgun (WGS) entry which is preliminary data.</text>
</comment>
<proteinExistence type="predicted"/>
<gene>
    <name evidence="2" type="ORF">BDK89_2341</name>
</gene>
<dbReference type="Proteomes" id="UP000294558">
    <property type="component" value="Unassembled WGS sequence"/>
</dbReference>
<evidence type="ECO:0000256" key="1">
    <source>
        <dbReference type="SAM" id="Phobius"/>
    </source>
</evidence>
<evidence type="ECO:0000313" key="2">
    <source>
        <dbReference type="EMBL" id="TDT16744.1"/>
    </source>
</evidence>
<feature type="transmembrane region" description="Helical" evidence="1">
    <location>
        <begin position="54"/>
        <end position="74"/>
    </location>
</feature>
<keyword evidence="1" id="KW-0472">Membrane</keyword>
<sequence>MNDVDRLVQRAVAGITNIAARAARFSTRLLLMTLLLCIGGFALGVAALSGGIETVWIVLGIVFGTIAIASAVLARWRVGAVKRHAPELANEMRALVTSGDPAEREVVEVFTVDDPVAASGMQFSTDGESGSAVVMSRQMYGFREIPARTLENSARLSEAIRAVTTFPALVLAAVLVSLVFGFLSIFFLIALAL</sequence>
<keyword evidence="3" id="KW-1185">Reference proteome</keyword>
<protein>
    <submittedName>
        <fullName evidence="2">Uncharacterized protein</fullName>
    </submittedName>
</protein>
<keyword evidence="1" id="KW-1133">Transmembrane helix</keyword>
<keyword evidence="1" id="KW-0812">Transmembrane</keyword>
<feature type="transmembrane region" description="Helical" evidence="1">
    <location>
        <begin position="29"/>
        <end position="48"/>
    </location>
</feature>
<accession>A0A4R7I0X8</accession>
<organism evidence="2 3">
    <name type="scientific">Ilumatobacter fluminis</name>
    <dbReference type="NCBI Taxonomy" id="467091"/>
    <lineage>
        <taxon>Bacteria</taxon>
        <taxon>Bacillati</taxon>
        <taxon>Actinomycetota</taxon>
        <taxon>Acidimicrobiia</taxon>
        <taxon>Acidimicrobiales</taxon>
        <taxon>Ilumatobacteraceae</taxon>
        <taxon>Ilumatobacter</taxon>
    </lineage>
</organism>